<sequence>MTSTLPRPLPTCAPEFGPNLFASIMGTGIVATAAASLPLGFPGLRPAATLVWAVAAVLLVVVSAMALTRLRRSSLEDPVMAQFWGAPPMALCTVGSGALLLGKDWIGLDAALAVDWTLWTIGTAIGLGTAIWVPVKMMTTQQVRESHTFAGWLMPVVPPMVSASGGALLVPHLPPEFRLTMVLGCYAMFGVSLFATLCLLPQIWQRLVLGRSDSVPTVWIVLGPLGQSITAANLLAGPAATVLPAPYGQAAVAFGLLYGVPTLGFALVWSAIAALLTGRAARRGLPFTLSWWSFTFPVGTVVTGASALFARVHSGLFAVVAVTGYVVLVGAWLTVAPRTLRYRRSLWGTTSTSTWTPAQRWPRRSRRTGVPSATN</sequence>
<evidence type="ECO:0000256" key="9">
    <source>
        <dbReference type="SAM" id="Phobius"/>
    </source>
</evidence>
<evidence type="ECO:0000256" key="3">
    <source>
        <dbReference type="ARBA" id="ARBA00022448"/>
    </source>
</evidence>
<evidence type="ECO:0000256" key="8">
    <source>
        <dbReference type="SAM" id="MobiDB-lite"/>
    </source>
</evidence>
<dbReference type="PANTHER" id="PTHR31686">
    <property type="match status" value="1"/>
</dbReference>
<feature type="transmembrane region" description="Helical" evidence="9">
    <location>
        <begin position="181"/>
        <end position="204"/>
    </location>
</feature>
<feature type="transmembrane region" description="Helical" evidence="9">
    <location>
        <begin position="316"/>
        <end position="335"/>
    </location>
</feature>
<feature type="region of interest" description="Disordered" evidence="8">
    <location>
        <begin position="352"/>
        <end position="375"/>
    </location>
</feature>
<keyword evidence="11" id="KW-1185">Reference proteome</keyword>
<dbReference type="InterPro" id="IPR004695">
    <property type="entry name" value="SLAC1/Mae1/Ssu1/TehA"/>
</dbReference>
<keyword evidence="7 9" id="KW-0472">Membrane</keyword>
<evidence type="ECO:0000256" key="2">
    <source>
        <dbReference type="ARBA" id="ARBA00008566"/>
    </source>
</evidence>
<feature type="transmembrane region" description="Helical" evidence="9">
    <location>
        <begin position="116"/>
        <end position="135"/>
    </location>
</feature>
<evidence type="ECO:0000313" key="10">
    <source>
        <dbReference type="EMBL" id="MBP2181004.1"/>
    </source>
</evidence>
<feature type="transmembrane region" description="Helical" evidence="9">
    <location>
        <begin position="256"/>
        <end position="277"/>
    </location>
</feature>
<evidence type="ECO:0000256" key="1">
    <source>
        <dbReference type="ARBA" id="ARBA00004651"/>
    </source>
</evidence>
<comment type="caution">
    <text evidence="10">The sequence shown here is derived from an EMBL/GenBank/DDBJ whole genome shotgun (WGS) entry which is preliminary data.</text>
</comment>
<evidence type="ECO:0000256" key="6">
    <source>
        <dbReference type="ARBA" id="ARBA00022989"/>
    </source>
</evidence>
<evidence type="ECO:0000256" key="4">
    <source>
        <dbReference type="ARBA" id="ARBA00022475"/>
    </source>
</evidence>
<dbReference type="EMBL" id="JAGGMS010000001">
    <property type="protein sequence ID" value="MBP2181004.1"/>
    <property type="molecule type" value="Genomic_DNA"/>
</dbReference>
<feature type="transmembrane region" description="Helical" evidence="9">
    <location>
        <begin position="47"/>
        <end position="67"/>
    </location>
</feature>
<accession>A0ABS4PNK1</accession>
<keyword evidence="5 9" id="KW-0812">Transmembrane</keyword>
<name>A0ABS4PNK1_9PSEU</name>
<gene>
    <name evidence="10" type="ORF">JOM49_002530</name>
</gene>
<protein>
    <submittedName>
        <fullName evidence="10">Tellurite resistance protein TehA-like permease</fullName>
    </submittedName>
</protein>
<dbReference type="InterPro" id="IPR051629">
    <property type="entry name" value="Sulfite_efflux_TDT"/>
</dbReference>
<feature type="transmembrane region" description="Helical" evidence="9">
    <location>
        <begin position="147"/>
        <end position="169"/>
    </location>
</feature>
<feature type="transmembrane region" description="Helical" evidence="9">
    <location>
        <begin position="216"/>
        <end position="236"/>
    </location>
</feature>
<dbReference type="PANTHER" id="PTHR31686:SF1">
    <property type="entry name" value="SULFITE EFFLUX PUMP SSU1"/>
    <property type="match status" value="1"/>
</dbReference>
<evidence type="ECO:0000256" key="7">
    <source>
        <dbReference type="ARBA" id="ARBA00023136"/>
    </source>
</evidence>
<comment type="subcellular location">
    <subcellularLocation>
        <location evidence="1">Cell membrane</location>
        <topology evidence="1">Multi-pass membrane protein</topology>
    </subcellularLocation>
</comment>
<organism evidence="10 11">
    <name type="scientific">Amycolatopsis magusensis</name>
    <dbReference type="NCBI Taxonomy" id="882444"/>
    <lineage>
        <taxon>Bacteria</taxon>
        <taxon>Bacillati</taxon>
        <taxon>Actinomycetota</taxon>
        <taxon>Actinomycetes</taxon>
        <taxon>Pseudonocardiales</taxon>
        <taxon>Pseudonocardiaceae</taxon>
        <taxon>Amycolatopsis</taxon>
    </lineage>
</organism>
<keyword evidence="6 9" id="KW-1133">Transmembrane helix</keyword>
<dbReference type="RefSeq" id="WP_308158728.1">
    <property type="nucleotide sequence ID" value="NZ_JAGGMS010000001.1"/>
</dbReference>
<evidence type="ECO:0000313" key="11">
    <source>
        <dbReference type="Proteomes" id="UP000741013"/>
    </source>
</evidence>
<feature type="transmembrane region" description="Helical" evidence="9">
    <location>
        <begin position="20"/>
        <end position="41"/>
    </location>
</feature>
<evidence type="ECO:0000256" key="5">
    <source>
        <dbReference type="ARBA" id="ARBA00022692"/>
    </source>
</evidence>
<keyword evidence="4" id="KW-1003">Cell membrane</keyword>
<keyword evidence="3" id="KW-0813">Transport</keyword>
<feature type="transmembrane region" description="Helical" evidence="9">
    <location>
        <begin position="289"/>
        <end position="310"/>
    </location>
</feature>
<dbReference type="InterPro" id="IPR038665">
    <property type="entry name" value="Voltage-dep_anion_channel_sf"/>
</dbReference>
<comment type="similarity">
    <text evidence="2">Belongs to the tellurite-resistance/dicarboxylate transporter (TDT) family.</text>
</comment>
<dbReference type="Proteomes" id="UP000741013">
    <property type="component" value="Unassembled WGS sequence"/>
</dbReference>
<dbReference type="Pfam" id="PF03595">
    <property type="entry name" value="SLAC1"/>
    <property type="match status" value="1"/>
</dbReference>
<reference evidence="10 11" key="1">
    <citation type="submission" date="2021-03" db="EMBL/GenBank/DDBJ databases">
        <title>Sequencing the genomes of 1000 actinobacteria strains.</title>
        <authorList>
            <person name="Klenk H.-P."/>
        </authorList>
    </citation>
    <scope>NUCLEOTIDE SEQUENCE [LARGE SCALE GENOMIC DNA]</scope>
    <source>
        <strain evidence="10 11">DSM 45510</strain>
    </source>
</reference>
<feature type="transmembrane region" description="Helical" evidence="9">
    <location>
        <begin position="79"/>
        <end position="101"/>
    </location>
</feature>
<dbReference type="Gene3D" id="1.50.10.150">
    <property type="entry name" value="Voltage-dependent anion channel"/>
    <property type="match status" value="1"/>
</dbReference>
<dbReference type="CDD" id="cd09320">
    <property type="entry name" value="TDT_like_2"/>
    <property type="match status" value="1"/>
</dbReference>
<proteinExistence type="inferred from homology"/>